<reference evidence="1 2" key="1">
    <citation type="submission" date="2016-07" db="EMBL/GenBank/DDBJ databases">
        <title>Comparative genomics of the Campylobacter concisus group.</title>
        <authorList>
            <person name="Miller W.G."/>
            <person name="Yee E."/>
            <person name="Chapman M.H."/>
            <person name="Huynh S."/>
            <person name="Bono J.L."/>
            <person name="On S.L.W."/>
            <person name="StLeger J."/>
            <person name="Foster G."/>
            <person name="Parker C.T."/>
        </authorList>
    </citation>
    <scope>NUCLEOTIDE SEQUENCE [LARGE SCALE GENOMIC DNA]</scope>
    <source>
        <strain evidence="1 2">ATCC 33238</strain>
    </source>
</reference>
<protein>
    <submittedName>
        <fullName evidence="1">Uncharacterized protein</fullName>
    </submittedName>
</protein>
<dbReference type="AlphaFoldDB" id="A0A6G5QQC9"/>
<dbReference type="KEGG" id="crx:CRECT_2391"/>
<accession>A0A6G5QQC9</accession>
<dbReference type="RefSeq" id="WP_002943447.1">
    <property type="nucleotide sequence ID" value="NZ_CAUTXX010000048.1"/>
</dbReference>
<proteinExistence type="predicted"/>
<evidence type="ECO:0000313" key="1">
    <source>
        <dbReference type="EMBL" id="QCD47973.1"/>
    </source>
</evidence>
<evidence type="ECO:0000313" key="2">
    <source>
        <dbReference type="Proteomes" id="UP000502377"/>
    </source>
</evidence>
<name>A0A6G5QQC9_CAMRE</name>
<gene>
    <name evidence="1" type="ORF">CRECT_2391</name>
</gene>
<dbReference type="Proteomes" id="UP000502377">
    <property type="component" value="Chromosome"/>
</dbReference>
<sequence length="72" mass="8375">MATDRELVNFSQEHELNTVLARHGKAQSKANREMLCELGKACKEKLGKKVLRQDEFDEFLKPFLNRLENKKA</sequence>
<organism evidence="1 2">
    <name type="scientific">Campylobacter rectus</name>
    <name type="common">Wolinella recta</name>
    <dbReference type="NCBI Taxonomy" id="203"/>
    <lineage>
        <taxon>Bacteria</taxon>
        <taxon>Pseudomonadati</taxon>
        <taxon>Campylobacterota</taxon>
        <taxon>Epsilonproteobacteria</taxon>
        <taxon>Campylobacterales</taxon>
        <taxon>Campylobacteraceae</taxon>
        <taxon>Campylobacter</taxon>
    </lineage>
</organism>
<dbReference type="EMBL" id="CP012543">
    <property type="protein sequence ID" value="QCD47973.1"/>
    <property type="molecule type" value="Genomic_DNA"/>
</dbReference>